<dbReference type="SUPFAM" id="SSF53623">
    <property type="entry name" value="MurD-like peptide ligases, catalytic domain"/>
    <property type="match status" value="1"/>
</dbReference>
<evidence type="ECO:0000256" key="7">
    <source>
        <dbReference type="SAM" id="MobiDB-lite"/>
    </source>
</evidence>
<evidence type="ECO:0000256" key="3">
    <source>
        <dbReference type="ARBA" id="ARBA00022723"/>
    </source>
</evidence>
<dbReference type="Gene3D" id="3.40.1190.10">
    <property type="entry name" value="Mur-like, catalytic domain"/>
    <property type="match status" value="1"/>
</dbReference>
<feature type="region of interest" description="Disordered" evidence="7">
    <location>
        <begin position="87"/>
        <end position="109"/>
    </location>
</feature>
<dbReference type="Pfam" id="PF08245">
    <property type="entry name" value="Mur_ligase_M"/>
    <property type="match status" value="1"/>
</dbReference>
<dbReference type="AlphaFoldDB" id="A0A8T0VTB0"/>
<comment type="similarity">
    <text evidence="1">Belongs to the folylpolyglutamate synthase family.</text>
</comment>
<evidence type="ECO:0000256" key="4">
    <source>
        <dbReference type="ARBA" id="ARBA00022741"/>
    </source>
</evidence>
<evidence type="ECO:0000256" key="5">
    <source>
        <dbReference type="ARBA" id="ARBA00022840"/>
    </source>
</evidence>
<dbReference type="InterPro" id="IPR036615">
    <property type="entry name" value="Mur_ligase_C_dom_sf"/>
</dbReference>
<keyword evidence="3" id="KW-0479">Metal-binding</keyword>
<dbReference type="PROSITE" id="PS01012">
    <property type="entry name" value="FOLYLPOLYGLU_SYNT_2"/>
    <property type="match status" value="1"/>
</dbReference>
<dbReference type="GO" id="GO:0004326">
    <property type="term" value="F:tetrahydrofolylpolyglutamate synthase activity"/>
    <property type="evidence" value="ECO:0007669"/>
    <property type="project" value="InterPro"/>
</dbReference>
<evidence type="ECO:0000259" key="8">
    <source>
        <dbReference type="Pfam" id="PF08245"/>
    </source>
</evidence>
<dbReference type="Gene3D" id="3.90.190.20">
    <property type="entry name" value="Mur ligase, C-terminal domain"/>
    <property type="match status" value="1"/>
</dbReference>
<name>A0A8T0VTB0_PANVG</name>
<evidence type="ECO:0000256" key="6">
    <source>
        <dbReference type="ARBA" id="ARBA00022842"/>
    </source>
</evidence>
<dbReference type="GO" id="GO:0005524">
    <property type="term" value="F:ATP binding"/>
    <property type="evidence" value="ECO:0007669"/>
    <property type="project" value="UniProtKB-KW"/>
</dbReference>
<dbReference type="GO" id="GO:0005737">
    <property type="term" value="C:cytoplasm"/>
    <property type="evidence" value="ECO:0007669"/>
    <property type="project" value="TreeGrafter"/>
</dbReference>
<feature type="compositionally biased region" description="Pro residues" evidence="7">
    <location>
        <begin position="39"/>
        <end position="58"/>
    </location>
</feature>
<dbReference type="GO" id="GO:0008841">
    <property type="term" value="F:dihydrofolate synthase activity"/>
    <property type="evidence" value="ECO:0007669"/>
    <property type="project" value="TreeGrafter"/>
</dbReference>
<dbReference type="PROSITE" id="PS01011">
    <property type="entry name" value="FOLYLPOLYGLU_SYNT_1"/>
    <property type="match status" value="1"/>
</dbReference>
<keyword evidence="2" id="KW-0436">Ligase</keyword>
<protein>
    <recommendedName>
        <fullName evidence="8">Mur ligase central domain-containing protein</fullName>
    </recommendedName>
</protein>
<gene>
    <name evidence="9" type="ORF">PVAP13_2NG579800</name>
</gene>
<evidence type="ECO:0000256" key="2">
    <source>
        <dbReference type="ARBA" id="ARBA00022598"/>
    </source>
</evidence>
<keyword evidence="5" id="KW-0067">ATP-binding</keyword>
<proteinExistence type="inferred from homology"/>
<keyword evidence="10" id="KW-1185">Reference proteome</keyword>
<organism evidence="9 10">
    <name type="scientific">Panicum virgatum</name>
    <name type="common">Blackwell switchgrass</name>
    <dbReference type="NCBI Taxonomy" id="38727"/>
    <lineage>
        <taxon>Eukaryota</taxon>
        <taxon>Viridiplantae</taxon>
        <taxon>Streptophyta</taxon>
        <taxon>Embryophyta</taxon>
        <taxon>Tracheophyta</taxon>
        <taxon>Spermatophyta</taxon>
        <taxon>Magnoliopsida</taxon>
        <taxon>Liliopsida</taxon>
        <taxon>Poales</taxon>
        <taxon>Poaceae</taxon>
        <taxon>PACMAD clade</taxon>
        <taxon>Panicoideae</taxon>
        <taxon>Panicodae</taxon>
        <taxon>Paniceae</taxon>
        <taxon>Panicinae</taxon>
        <taxon>Panicum</taxon>
        <taxon>Panicum sect. Hiantes</taxon>
    </lineage>
</organism>
<evidence type="ECO:0000256" key="1">
    <source>
        <dbReference type="ARBA" id="ARBA00008276"/>
    </source>
</evidence>
<comment type="caution">
    <text evidence="9">The sequence shown here is derived from an EMBL/GenBank/DDBJ whole genome shotgun (WGS) entry which is preliminary data.</text>
</comment>
<reference evidence="9" key="1">
    <citation type="submission" date="2020-05" db="EMBL/GenBank/DDBJ databases">
        <title>WGS assembly of Panicum virgatum.</title>
        <authorList>
            <person name="Lovell J.T."/>
            <person name="Jenkins J."/>
            <person name="Shu S."/>
            <person name="Juenger T.E."/>
            <person name="Schmutz J."/>
        </authorList>
    </citation>
    <scope>NUCLEOTIDE SEQUENCE</scope>
    <source>
        <strain evidence="9">AP13</strain>
    </source>
</reference>
<keyword evidence="6" id="KW-0460">Magnesium</keyword>
<feature type="region of interest" description="Disordered" evidence="7">
    <location>
        <begin position="36"/>
        <end position="69"/>
    </location>
</feature>
<evidence type="ECO:0000313" key="10">
    <source>
        <dbReference type="Proteomes" id="UP000823388"/>
    </source>
</evidence>
<sequence>MLPIRSRSKRDRTVRMESYRYLSRTPLVLPLSSLFSPSSAPPPAARRPATPPSSPPPVSAGSARPILLTRPSNSSPFVCIPQRGVEARGRDSPHLGATAATARPPAPPAAALEARPRRMLGRFPVALRLHRSILRGSSGRRGLSAMAGGDEEGRLGDFFEYMERLRNYERSGVPRGAGTDSDDGFDLGRMRRLLRRLGDPHTHFPAVHIAGTKGKGSTAAFLSNIMREQGYNVGCYSSPHLLTIRERISVGNDGGPVPVRLLSDLFDQAKEAIDESIESENGALTHFEVFTALSFLLFSRENVDIAIVEAGLGGARDATHVIQSTELAASVITTVGSEHLAALGGSLQSIAIAKSGIIKQGRPVVIGGPFSADIEQIIRDRAFLTQSPVISACDPGIKSITKYIDWDNGKPYQCCDISIKISNDMPLSIELCDVNLKLLGDHQRQNAVTASCTALCLRDLGWDISEASIQAGLEGTQLPGRSQILTREEALLLGLDGATTVLIDGAHTEASAKTLSNMIQTIRPEGPLALVVGMANDKAHFAFAEQLLAGSRPDVVLLTEASIAGGASRTMPALSLKEIWMAAARYLDFNCVDIGTISGAKAPEYITNLVASSSSFAGKPTVMIGCQDDTVPSSCDLIRAASQLILESGGSDDPSPGLICVTGSLHLVASVLQHLERH</sequence>
<dbReference type="PANTHER" id="PTHR11136">
    <property type="entry name" value="FOLYLPOLYGLUTAMATE SYNTHASE-RELATED"/>
    <property type="match status" value="1"/>
</dbReference>
<dbReference type="PANTHER" id="PTHR11136:SF0">
    <property type="entry name" value="DIHYDROFOLATE SYNTHETASE-RELATED"/>
    <property type="match status" value="1"/>
</dbReference>
<feature type="domain" description="Mur ligase central" evidence="8">
    <location>
        <begin position="209"/>
        <end position="453"/>
    </location>
</feature>
<feature type="compositionally biased region" description="Low complexity" evidence="7">
    <location>
        <begin position="97"/>
        <end position="109"/>
    </location>
</feature>
<dbReference type="InterPro" id="IPR018109">
    <property type="entry name" value="Folylpolyglutamate_synth_CS"/>
</dbReference>
<dbReference type="GO" id="GO:0046872">
    <property type="term" value="F:metal ion binding"/>
    <property type="evidence" value="ECO:0007669"/>
    <property type="project" value="UniProtKB-KW"/>
</dbReference>
<dbReference type="EMBL" id="CM029040">
    <property type="protein sequence ID" value="KAG2638238.1"/>
    <property type="molecule type" value="Genomic_DNA"/>
</dbReference>
<dbReference type="InterPro" id="IPR013221">
    <property type="entry name" value="Mur_ligase_cen"/>
</dbReference>
<dbReference type="FunFam" id="3.40.1190.10:FF:000012">
    <property type="entry name" value="Dihydrofolate synthetase"/>
    <property type="match status" value="1"/>
</dbReference>
<keyword evidence="4" id="KW-0547">Nucleotide-binding</keyword>
<accession>A0A8T0VTB0</accession>
<dbReference type="InterPro" id="IPR001645">
    <property type="entry name" value="Folylpolyglutamate_synth"/>
</dbReference>
<dbReference type="SUPFAM" id="SSF53244">
    <property type="entry name" value="MurD-like peptide ligases, peptide-binding domain"/>
    <property type="match status" value="1"/>
</dbReference>
<dbReference type="InterPro" id="IPR036565">
    <property type="entry name" value="Mur-like_cat_sf"/>
</dbReference>
<dbReference type="NCBIfam" id="TIGR01499">
    <property type="entry name" value="folC"/>
    <property type="match status" value="1"/>
</dbReference>
<dbReference type="Proteomes" id="UP000823388">
    <property type="component" value="Chromosome 2N"/>
</dbReference>
<evidence type="ECO:0000313" key="9">
    <source>
        <dbReference type="EMBL" id="KAG2638238.1"/>
    </source>
</evidence>